<dbReference type="KEGG" id="vg:80517384"/>
<proteinExistence type="predicted"/>
<reference evidence="4 5" key="1">
    <citation type="journal article" date="2018" name="Nat. Commun.">
        <title>Tailed giant Tupanvirus possesses the most complete translational apparatus of the known virosphere.</title>
        <authorList>
            <person name="Abrahao J."/>
            <person name="Silva L."/>
            <person name="Silva L.S."/>
            <person name="Khalil J.Y.B."/>
            <person name="Rodrigues R."/>
            <person name="Arantes T."/>
            <person name="Assis F."/>
            <person name="Boratto P."/>
            <person name="Andrade M."/>
            <person name="Kroon E.G."/>
            <person name="Ribeiro B."/>
            <person name="Bergier I."/>
            <person name="Seligmann H."/>
            <person name="Ghigo E."/>
            <person name="Colson P."/>
            <person name="Levasseur A."/>
            <person name="Kroemer G."/>
            <person name="Raoult D."/>
            <person name="La Scola B."/>
        </authorList>
    </citation>
    <scope>NUCLEOTIDE SEQUENCE [LARGE SCALE GENOMIC DNA]</scope>
    <source>
        <strain evidence="4">Deep ocean</strain>
    </source>
</reference>
<keyword evidence="2" id="KW-0863">Zinc-finger</keyword>
<keyword evidence="3" id="KW-0862">Zinc</keyword>
<organism evidence="4 5">
    <name type="scientific">Tupanvirus deep ocean</name>
    <dbReference type="NCBI Taxonomy" id="2126984"/>
    <lineage>
        <taxon>Viruses</taxon>
        <taxon>Varidnaviria</taxon>
        <taxon>Bamfordvirae</taxon>
        <taxon>Nucleocytoviricota</taxon>
        <taxon>Megaviricetes</taxon>
        <taxon>Imitervirales</taxon>
        <taxon>Mimiviridae</taxon>
        <taxon>Megamimivirinae</taxon>
        <taxon>Tupanvirus</taxon>
        <taxon>Tupanvirus altamarinense</taxon>
    </lineage>
</organism>
<evidence type="ECO:0000256" key="2">
    <source>
        <dbReference type="ARBA" id="ARBA00022771"/>
    </source>
</evidence>
<evidence type="ECO:0000256" key="3">
    <source>
        <dbReference type="ARBA" id="ARBA00022833"/>
    </source>
</evidence>
<dbReference type="Gene3D" id="3.30.60.90">
    <property type="match status" value="2"/>
</dbReference>
<accession>A0A2K9L5E5</accession>
<dbReference type="Pfam" id="PF00569">
    <property type="entry name" value="ZZ"/>
    <property type="match status" value="1"/>
</dbReference>
<keyword evidence="1" id="KW-0479">Metal-binding</keyword>
<dbReference type="GeneID" id="80517384"/>
<dbReference type="SUPFAM" id="SSF57850">
    <property type="entry name" value="RING/U-box"/>
    <property type="match status" value="1"/>
</dbReference>
<name>A0A2K9L5E5_9VIRU</name>
<protein>
    <submittedName>
        <fullName evidence="4">Orfan</fullName>
    </submittedName>
</protein>
<keyword evidence="5" id="KW-1185">Reference proteome</keyword>
<evidence type="ECO:0000256" key="1">
    <source>
        <dbReference type="ARBA" id="ARBA00022723"/>
    </source>
</evidence>
<dbReference type="InterPro" id="IPR000433">
    <property type="entry name" value="Znf_ZZ"/>
</dbReference>
<evidence type="ECO:0000313" key="5">
    <source>
        <dbReference type="Proteomes" id="UP000241719"/>
    </source>
</evidence>
<dbReference type="EMBL" id="MF405918">
    <property type="protein sequence ID" value="AUL79435.3"/>
    <property type="molecule type" value="Genomic_DNA"/>
</dbReference>
<dbReference type="InterPro" id="IPR043145">
    <property type="entry name" value="Znf_ZZ_sf"/>
</dbReference>
<dbReference type="RefSeq" id="YP_010780693.1">
    <property type="nucleotide sequence ID" value="NC_075038.1"/>
</dbReference>
<sequence>MGNWRRVWIQVTIPKKDVGNVRDFVNEYGLWNYNGESNDDCDIVIVWDNNVSFTNYPSIEGYQISDNENLTTQKPFFEFFVSDSNGISGIGDWVDSNVDVVGNIGKGASNEEIMKEWTFIAAKFPEIKGEIHVCDNYESKYCVGRVVVGNGRVSWNAPTINKIKADQSREEINLAAILSRVRY</sequence>
<dbReference type="Proteomes" id="UP000241719">
    <property type="component" value="Segment"/>
</dbReference>
<evidence type="ECO:0000313" key="4">
    <source>
        <dbReference type="EMBL" id="AUL79435.3"/>
    </source>
</evidence>
<dbReference type="GO" id="GO:0008270">
    <property type="term" value="F:zinc ion binding"/>
    <property type="evidence" value="ECO:0007669"/>
    <property type="project" value="UniProtKB-KW"/>
</dbReference>